<dbReference type="RefSeq" id="WP_253662501.1">
    <property type="nucleotide sequence ID" value="NZ_BAAAJQ010000001.1"/>
</dbReference>
<evidence type="ECO:0000313" key="1">
    <source>
        <dbReference type="EMBL" id="MCP2177591.1"/>
    </source>
</evidence>
<name>A0ABT1HH71_9NOCA</name>
<protein>
    <recommendedName>
        <fullName evidence="3">Condensation domain-containing protein</fullName>
    </recommendedName>
</protein>
<dbReference type="Proteomes" id="UP001206895">
    <property type="component" value="Unassembled WGS sequence"/>
</dbReference>
<comment type="caution">
    <text evidence="1">The sequence shown here is derived from an EMBL/GenBank/DDBJ whole genome shotgun (WGS) entry which is preliminary data.</text>
</comment>
<reference evidence="1 2" key="1">
    <citation type="submission" date="2022-06" db="EMBL/GenBank/DDBJ databases">
        <title>Genomic Encyclopedia of Archaeal and Bacterial Type Strains, Phase II (KMG-II): from individual species to whole genera.</title>
        <authorList>
            <person name="Goeker M."/>
        </authorList>
    </citation>
    <scope>NUCLEOTIDE SEQUENCE [LARGE SCALE GENOMIC DNA]</scope>
    <source>
        <strain evidence="1 2">DSM 44693</strain>
    </source>
</reference>
<evidence type="ECO:0008006" key="3">
    <source>
        <dbReference type="Google" id="ProtNLM"/>
    </source>
</evidence>
<keyword evidence="2" id="KW-1185">Reference proteome</keyword>
<evidence type="ECO:0000313" key="2">
    <source>
        <dbReference type="Proteomes" id="UP001206895"/>
    </source>
</evidence>
<proteinExistence type="predicted"/>
<sequence>MPSPDGRRRSAVTSYSSTELDRALASSRIVAAIGPVADLDTDRIARGLARARAVTEPRIALVPDHHDRRWPYRSDIEPPIVDRPGGDTDDLGELLTTVRARESDRPLEIALCGDHLVVDYSHGIGDGRFGLALLSALSGPDDPTADRALGVGLPSSAVWTALRRQFATHPARLADVVRLRSQNAATDAPTDRTRTIENWTAAKRSVVAHMDADTAAELRQWVAENNSERPTAASVTVTLWRAALRSVGVCIDDRVMILIDCRRYLDERHHTAHGNFAVGIPIHIPSDAPPAEVTRRVRAVTGSGWPVAILGLAEVRSRLRPGAEQPDTHVVEVPDRARLSVSDLGRLTMFDHVTWNAGRRPPSIVSYVEPDGPDAITMLVTELRGVRAFTASFCSDFIAPEVVTAALHRMCSDPMSLLKASRDVL</sequence>
<accession>A0ABT1HH71</accession>
<dbReference type="EMBL" id="JAMTCJ010000003">
    <property type="protein sequence ID" value="MCP2177591.1"/>
    <property type="molecule type" value="Genomic_DNA"/>
</dbReference>
<organism evidence="1 2">
    <name type="scientific">Williamsia maris</name>
    <dbReference type="NCBI Taxonomy" id="72806"/>
    <lineage>
        <taxon>Bacteria</taxon>
        <taxon>Bacillati</taxon>
        <taxon>Actinomycetota</taxon>
        <taxon>Actinomycetes</taxon>
        <taxon>Mycobacteriales</taxon>
        <taxon>Nocardiaceae</taxon>
        <taxon>Williamsia</taxon>
    </lineage>
</organism>
<gene>
    <name evidence="1" type="ORF">LX13_003419</name>
</gene>